<feature type="domain" description="Acetyl-CoA hydrolase/transferase N-terminal" evidence="3">
    <location>
        <begin position="8"/>
        <end position="192"/>
    </location>
</feature>
<dbReference type="GO" id="GO:0016787">
    <property type="term" value="F:hydrolase activity"/>
    <property type="evidence" value="ECO:0007669"/>
    <property type="project" value="UniProtKB-KW"/>
</dbReference>
<dbReference type="GO" id="GO:0008775">
    <property type="term" value="F:acetate CoA-transferase activity"/>
    <property type="evidence" value="ECO:0007669"/>
    <property type="project" value="InterPro"/>
</dbReference>
<feature type="domain" description="Acetyl-CoA hydrolase/transferase C-terminal" evidence="4">
    <location>
        <begin position="284"/>
        <end position="435"/>
    </location>
</feature>
<name>A0A084U3G7_MALIO</name>
<dbReference type="Pfam" id="PF13336">
    <property type="entry name" value="AcetylCoA_hyd_C"/>
    <property type="match status" value="1"/>
</dbReference>
<keyword evidence="6" id="KW-1185">Reference proteome</keyword>
<dbReference type="PANTHER" id="PTHR21432">
    <property type="entry name" value="ACETYL-COA HYDROLASE-RELATED"/>
    <property type="match status" value="1"/>
</dbReference>
<dbReference type="GO" id="GO:0006083">
    <property type="term" value="P:acetate metabolic process"/>
    <property type="evidence" value="ECO:0007669"/>
    <property type="project" value="InterPro"/>
</dbReference>
<organism evidence="5 6">
    <name type="scientific">Malacoplasma iowae DK-CPA</name>
    <dbReference type="NCBI Taxonomy" id="1394179"/>
    <lineage>
        <taxon>Bacteria</taxon>
        <taxon>Bacillati</taxon>
        <taxon>Mycoplasmatota</taxon>
        <taxon>Mycoplasmoidales</taxon>
        <taxon>Mycoplasmoidaceae</taxon>
        <taxon>Malacoplasma</taxon>
    </lineage>
</organism>
<comment type="caution">
    <text evidence="5">The sequence shown here is derived from an EMBL/GenBank/DDBJ whole genome shotgun (WGS) entry which is preliminary data.</text>
</comment>
<protein>
    <submittedName>
        <fullName evidence="5">Acetyl-CoA hydrolase</fullName>
    </submittedName>
</protein>
<dbReference type="InterPro" id="IPR046433">
    <property type="entry name" value="ActCoA_hydro"/>
</dbReference>
<sequence length="441" mass="49304">MKDVFTIYKEKLTTPDIAIELIKDKTKFAFPMHFMQPRALFEAIAKKARNNGYTRLDAYYFSSRDHARETILSWDLNKIIIPHSFFISETERKINALNDQEKGEKRVMFHPCHFSQSPKIFTEVIKPDTFITMVSPMDKFGYMSIGLSNDYASSLLRTAKNIIVEVNENVPYTFGSQNTIHVSEVSAIVENNIPLLEVNDQEPKPEELKIAETIADLIPNGATIQMGIGGLPNLVCKKLENHKDLGIHTEVLTTGMIKLIKDGVVNNSKKNINTGKTVYTFAIGNKEMYGLLDKNPSFESYPVDYVNDDYIISKNDNVISINSTIEIDLTGACNSEHLKGHQYSATGGQVDFVRGAYKSKNGKSFIALTSTASNGKFSKIVPKLSGPVTTTRTDVQYVVTEYGIVNLKGLSSSERASALINIAHPKFRDELLKEAKKLNIL</sequence>
<dbReference type="EMBL" id="AWQU01000080">
    <property type="protein sequence ID" value="KFB07503.1"/>
    <property type="molecule type" value="Genomic_DNA"/>
</dbReference>
<dbReference type="Proteomes" id="UP000028523">
    <property type="component" value="Unassembled WGS sequence"/>
</dbReference>
<accession>A0A084U3G7</accession>
<proteinExistence type="inferred from homology"/>
<dbReference type="Gene3D" id="3.40.1080.20">
    <property type="entry name" value="Acetyl-CoA hydrolase/transferase C-terminal domain"/>
    <property type="match status" value="1"/>
</dbReference>
<dbReference type="InterPro" id="IPR026888">
    <property type="entry name" value="AcetylCoA_hyd_C"/>
</dbReference>
<evidence type="ECO:0000259" key="3">
    <source>
        <dbReference type="Pfam" id="PF02550"/>
    </source>
</evidence>
<dbReference type="InterPro" id="IPR003702">
    <property type="entry name" value="ActCoA_hydro_N"/>
</dbReference>
<dbReference type="Gene3D" id="3.40.1080.10">
    <property type="entry name" value="Glutaconate Coenzyme A-transferase"/>
    <property type="match status" value="1"/>
</dbReference>
<dbReference type="SUPFAM" id="SSF100950">
    <property type="entry name" value="NagB/RpiA/CoA transferase-like"/>
    <property type="match status" value="2"/>
</dbReference>
<evidence type="ECO:0000256" key="1">
    <source>
        <dbReference type="ARBA" id="ARBA00009632"/>
    </source>
</evidence>
<dbReference type="InterPro" id="IPR037171">
    <property type="entry name" value="NagB/RpiA_transferase-like"/>
</dbReference>
<evidence type="ECO:0000256" key="2">
    <source>
        <dbReference type="ARBA" id="ARBA00022679"/>
    </source>
</evidence>
<dbReference type="RefSeq" id="WP_144240900.1">
    <property type="nucleotide sequence ID" value="NZ_AWQU01000080.1"/>
</dbReference>
<dbReference type="Pfam" id="PF02550">
    <property type="entry name" value="AcetylCoA_hydro"/>
    <property type="match status" value="1"/>
</dbReference>
<dbReference type="InterPro" id="IPR038460">
    <property type="entry name" value="AcetylCoA_hyd_C_sf"/>
</dbReference>
<dbReference type="AlphaFoldDB" id="A0A084U3G7"/>
<reference evidence="5 6" key="1">
    <citation type="journal article" date="2014" name="PLoS ONE">
        <title>Reduction of Hydrogen Peroxide Accumulation and Toxicity by a Catalase from Mycoplasma iowae.</title>
        <authorList>
            <person name="Pritchard R.E."/>
            <person name="Prassinos A.J."/>
            <person name="Osborne J.D."/>
            <person name="Raviv Z."/>
            <person name="Balish M.F."/>
        </authorList>
    </citation>
    <scope>NUCLEOTIDE SEQUENCE [LARGE SCALE GENOMIC DNA]</scope>
    <source>
        <strain evidence="5 6">DK-CPA</strain>
    </source>
</reference>
<dbReference type="PANTHER" id="PTHR21432:SF20">
    <property type="entry name" value="ACETYL-COA HYDROLASE"/>
    <property type="match status" value="1"/>
</dbReference>
<dbReference type="Gene3D" id="3.30.750.70">
    <property type="entry name" value="4-hydroxybutyrate coenzyme like domains"/>
    <property type="match status" value="1"/>
</dbReference>
<keyword evidence="2" id="KW-0808">Transferase</keyword>
<comment type="similarity">
    <text evidence="1">Belongs to the acetyl-CoA hydrolase/transferase family.</text>
</comment>
<gene>
    <name evidence="5" type="primary">ach1</name>
    <name evidence="5" type="ORF">P271_343</name>
</gene>
<evidence type="ECO:0000313" key="5">
    <source>
        <dbReference type="EMBL" id="KFB07503.1"/>
    </source>
</evidence>
<evidence type="ECO:0000259" key="4">
    <source>
        <dbReference type="Pfam" id="PF13336"/>
    </source>
</evidence>
<keyword evidence="5" id="KW-0378">Hydrolase</keyword>
<evidence type="ECO:0000313" key="6">
    <source>
        <dbReference type="Proteomes" id="UP000028523"/>
    </source>
</evidence>